<gene>
    <name evidence="1" type="ORF">GCM10008088_20970</name>
</gene>
<reference evidence="2" key="1">
    <citation type="journal article" date="2019" name="Int. J. Syst. Evol. Microbiol.">
        <title>The Global Catalogue of Microorganisms (GCM) 10K type strain sequencing project: providing services to taxonomists for standard genome sequencing and annotation.</title>
        <authorList>
            <consortium name="The Broad Institute Genomics Platform"/>
            <consortium name="The Broad Institute Genome Sequencing Center for Infectious Disease"/>
            <person name="Wu L."/>
            <person name="Ma J."/>
        </authorList>
    </citation>
    <scope>NUCLEOTIDE SEQUENCE [LARGE SCALE GENOMIC DNA]</scope>
    <source>
        <strain evidence="2">KCTC 12708</strain>
    </source>
</reference>
<evidence type="ECO:0008006" key="3">
    <source>
        <dbReference type="Google" id="ProtNLM"/>
    </source>
</evidence>
<dbReference type="PROSITE" id="PS51257">
    <property type="entry name" value="PROKAR_LIPOPROTEIN"/>
    <property type="match status" value="1"/>
</dbReference>
<accession>A0ABQ3BWN3</accession>
<evidence type="ECO:0000313" key="1">
    <source>
        <dbReference type="EMBL" id="GGZ59150.1"/>
    </source>
</evidence>
<keyword evidence="2" id="KW-1185">Reference proteome</keyword>
<sequence>MVQKNLILLFFSFSIFTLISCKEEKKYHSNIIYKDQDIRISFHTLDGKDFILKDKTNHVFFLTSDSLNYSVYGPSINPLGIESYRNTFHVEITPTDSILKDNKLPIIISFNKNGFIKKIHYGIKVK</sequence>
<dbReference type="EMBL" id="BMWY01000005">
    <property type="protein sequence ID" value="GGZ59150.1"/>
    <property type="molecule type" value="Genomic_DNA"/>
</dbReference>
<proteinExistence type="predicted"/>
<protein>
    <recommendedName>
        <fullName evidence="3">Lipoprotein</fullName>
    </recommendedName>
</protein>
<name>A0ABQ3BWN3_9FLAO</name>
<dbReference type="Proteomes" id="UP000615593">
    <property type="component" value="Unassembled WGS sequence"/>
</dbReference>
<organism evidence="1 2">
    <name type="scientific">Mesonia mobilis</name>
    <dbReference type="NCBI Taxonomy" id="369791"/>
    <lineage>
        <taxon>Bacteria</taxon>
        <taxon>Pseudomonadati</taxon>
        <taxon>Bacteroidota</taxon>
        <taxon>Flavobacteriia</taxon>
        <taxon>Flavobacteriales</taxon>
        <taxon>Flavobacteriaceae</taxon>
        <taxon>Mesonia</taxon>
    </lineage>
</organism>
<comment type="caution">
    <text evidence="1">The sequence shown here is derived from an EMBL/GenBank/DDBJ whole genome shotgun (WGS) entry which is preliminary data.</text>
</comment>
<evidence type="ECO:0000313" key="2">
    <source>
        <dbReference type="Proteomes" id="UP000615593"/>
    </source>
</evidence>